<feature type="coiled-coil region" evidence="1">
    <location>
        <begin position="192"/>
        <end position="229"/>
    </location>
</feature>
<keyword evidence="1" id="KW-0175">Coiled coil</keyword>
<keyword evidence="3" id="KW-1185">Reference proteome</keyword>
<evidence type="ECO:0000256" key="1">
    <source>
        <dbReference type="SAM" id="Coils"/>
    </source>
</evidence>
<evidence type="ECO:0000313" key="3">
    <source>
        <dbReference type="Proteomes" id="UP000541444"/>
    </source>
</evidence>
<gene>
    <name evidence="2" type="ORF">GIB67_032479</name>
</gene>
<accession>A0A7J7L7F0</accession>
<feature type="non-terminal residue" evidence="2">
    <location>
        <position position="1"/>
    </location>
</feature>
<dbReference type="AlphaFoldDB" id="A0A7J7L7F0"/>
<evidence type="ECO:0000313" key="2">
    <source>
        <dbReference type="EMBL" id="KAF6138585.1"/>
    </source>
</evidence>
<organism evidence="2 3">
    <name type="scientific">Kingdonia uniflora</name>
    <dbReference type="NCBI Taxonomy" id="39325"/>
    <lineage>
        <taxon>Eukaryota</taxon>
        <taxon>Viridiplantae</taxon>
        <taxon>Streptophyta</taxon>
        <taxon>Embryophyta</taxon>
        <taxon>Tracheophyta</taxon>
        <taxon>Spermatophyta</taxon>
        <taxon>Magnoliopsida</taxon>
        <taxon>Ranunculales</taxon>
        <taxon>Circaeasteraceae</taxon>
        <taxon>Kingdonia</taxon>
    </lineage>
</organism>
<dbReference type="EMBL" id="JACGCM010002568">
    <property type="protein sequence ID" value="KAF6138585.1"/>
    <property type="molecule type" value="Genomic_DNA"/>
</dbReference>
<comment type="caution">
    <text evidence="2">The sequence shown here is derived from an EMBL/GenBank/DDBJ whole genome shotgun (WGS) entry which is preliminary data.</text>
</comment>
<name>A0A7J7L7F0_9MAGN</name>
<sequence length="375" mass="42339">MLLYLSLVEVYTMNKKVPPTASNRRKRELAREGDLLTYKRKRKTIGPSIVVPPNTFDNANEDVCEGVNIPTESAEGVNILQDSEFETESAQAGLGAQPPLLNVCPNFDENIYIFGGYSDAGGAGNSLSLKKLKSHYAYKLEKVLSDGTAAAAKKKKGLTTRYGGTALLNFREALNNYKLEDHYEHSSRSPNINLNDQQITALNDQLQKLNEDKEKESEANINLREALKEKCKEIELLKAVNALLMEQIDLQLPPVTPLAVLQLHQLVPDTTLAKKYEDLLAAHEDIKKKLIVKEDFIFLQRQKLVNAEERMKPLDTNNSKWEVWRQALKKVLASEGMRDMGDPTFKELFKQNERFFTIVQQGPKGDYQEDLVSTV</sequence>
<dbReference type="Proteomes" id="UP000541444">
    <property type="component" value="Unassembled WGS sequence"/>
</dbReference>
<protein>
    <submittedName>
        <fullName evidence="2">Uncharacterized protein</fullName>
    </submittedName>
</protein>
<reference evidence="2 3" key="1">
    <citation type="journal article" date="2020" name="IScience">
        <title>Genome Sequencing of the Endangered Kingdonia uniflora (Circaeasteraceae, Ranunculales) Reveals Potential Mechanisms of Evolutionary Specialization.</title>
        <authorList>
            <person name="Sun Y."/>
            <person name="Deng T."/>
            <person name="Zhang A."/>
            <person name="Moore M.J."/>
            <person name="Landis J.B."/>
            <person name="Lin N."/>
            <person name="Zhang H."/>
            <person name="Zhang X."/>
            <person name="Huang J."/>
            <person name="Zhang X."/>
            <person name="Sun H."/>
            <person name="Wang H."/>
        </authorList>
    </citation>
    <scope>NUCLEOTIDE SEQUENCE [LARGE SCALE GENOMIC DNA]</scope>
    <source>
        <strain evidence="2">TB1705</strain>
        <tissue evidence="2">Leaf</tissue>
    </source>
</reference>
<proteinExistence type="predicted"/>